<evidence type="ECO:0000313" key="3">
    <source>
        <dbReference type="EMBL" id="OCH91914.1"/>
    </source>
</evidence>
<evidence type="ECO:0000259" key="2">
    <source>
        <dbReference type="Pfam" id="PF20151"/>
    </source>
</evidence>
<keyword evidence="1" id="KW-0812">Transmembrane</keyword>
<sequence>MSTFSPEIVNEVIVSMKSTWIADCCAAACTALVLYHHLTTVSHEVRYMWGRRWNSVTIIFFLNRWTTFVWAIISLVFDLMPLPSIISCKGVTYSQDMLELTLSVLWATFSAIRVYAISCGSGALAILACVLGLVPVGTNIYGHFAATQFQIVNSPFTGPGCLEGENLSEFILNDLTIGTRVAVIMSDLIVLLVTWSKTYAMKREADHLKMKTPLVSMLLLDGTVYFLVLLALNVLQIAATTTNVFVDTANFFITPISSIIISYFLLNLRQAAQASVENNTEYRRPSFVHSQIGEQSLSQQPSVRFASFIDNMGEMLDHGVDS</sequence>
<evidence type="ECO:0000313" key="4">
    <source>
        <dbReference type="Proteomes" id="UP000250043"/>
    </source>
</evidence>
<gene>
    <name evidence="3" type="ORF">OBBRIDRAFT_791776</name>
</gene>
<feature type="transmembrane region" description="Helical" evidence="1">
    <location>
        <begin position="20"/>
        <end position="38"/>
    </location>
</feature>
<feature type="transmembrane region" description="Helical" evidence="1">
    <location>
        <begin position="97"/>
        <end position="116"/>
    </location>
</feature>
<proteinExistence type="predicted"/>
<dbReference type="EMBL" id="KV722377">
    <property type="protein sequence ID" value="OCH91914.1"/>
    <property type="molecule type" value="Genomic_DNA"/>
</dbReference>
<accession>A0A8E2DN23</accession>
<organism evidence="3 4">
    <name type="scientific">Obba rivulosa</name>
    <dbReference type="NCBI Taxonomy" id="1052685"/>
    <lineage>
        <taxon>Eukaryota</taxon>
        <taxon>Fungi</taxon>
        <taxon>Dikarya</taxon>
        <taxon>Basidiomycota</taxon>
        <taxon>Agaricomycotina</taxon>
        <taxon>Agaricomycetes</taxon>
        <taxon>Polyporales</taxon>
        <taxon>Gelatoporiaceae</taxon>
        <taxon>Obba</taxon>
    </lineage>
</organism>
<dbReference type="InterPro" id="IPR045340">
    <property type="entry name" value="DUF6533"/>
</dbReference>
<keyword evidence="4" id="KW-1185">Reference proteome</keyword>
<feature type="transmembrane region" description="Helical" evidence="1">
    <location>
        <begin position="217"/>
        <end position="238"/>
    </location>
</feature>
<name>A0A8E2DN23_9APHY</name>
<feature type="transmembrane region" description="Helical" evidence="1">
    <location>
        <begin position="123"/>
        <end position="144"/>
    </location>
</feature>
<feature type="transmembrane region" description="Helical" evidence="1">
    <location>
        <begin position="177"/>
        <end position="196"/>
    </location>
</feature>
<keyword evidence="1" id="KW-0472">Membrane</keyword>
<dbReference type="AlphaFoldDB" id="A0A8E2DN23"/>
<feature type="transmembrane region" description="Helical" evidence="1">
    <location>
        <begin position="244"/>
        <end position="266"/>
    </location>
</feature>
<dbReference type="OrthoDB" id="2804471at2759"/>
<evidence type="ECO:0000256" key="1">
    <source>
        <dbReference type="SAM" id="Phobius"/>
    </source>
</evidence>
<protein>
    <recommendedName>
        <fullName evidence="2">DUF6533 domain-containing protein</fullName>
    </recommendedName>
</protein>
<feature type="domain" description="DUF6533" evidence="2">
    <location>
        <begin position="24"/>
        <end position="69"/>
    </location>
</feature>
<reference evidence="3 4" key="1">
    <citation type="submission" date="2016-07" db="EMBL/GenBank/DDBJ databases">
        <title>Draft genome of the white-rot fungus Obba rivulosa 3A-2.</title>
        <authorList>
            <consortium name="DOE Joint Genome Institute"/>
            <person name="Miettinen O."/>
            <person name="Riley R."/>
            <person name="Acob R."/>
            <person name="Barry K."/>
            <person name="Cullen D."/>
            <person name="De Vries R."/>
            <person name="Hainaut M."/>
            <person name="Hatakka A."/>
            <person name="Henrissat B."/>
            <person name="Hilden K."/>
            <person name="Kuo R."/>
            <person name="Labutti K."/>
            <person name="Lipzen A."/>
            <person name="Makela M.R."/>
            <person name="Sandor L."/>
            <person name="Spatafora J.W."/>
            <person name="Grigoriev I.V."/>
            <person name="Hibbett D.S."/>
        </authorList>
    </citation>
    <scope>NUCLEOTIDE SEQUENCE [LARGE SCALE GENOMIC DNA]</scope>
    <source>
        <strain evidence="3 4">3A-2</strain>
    </source>
</reference>
<feature type="transmembrane region" description="Helical" evidence="1">
    <location>
        <begin position="58"/>
        <end position="77"/>
    </location>
</feature>
<keyword evidence="1" id="KW-1133">Transmembrane helix</keyword>
<dbReference type="Pfam" id="PF20151">
    <property type="entry name" value="DUF6533"/>
    <property type="match status" value="1"/>
</dbReference>
<dbReference type="Proteomes" id="UP000250043">
    <property type="component" value="Unassembled WGS sequence"/>
</dbReference>